<proteinExistence type="predicted"/>
<evidence type="ECO:0000313" key="1">
    <source>
        <dbReference type="EMBL" id="KAK7259866.1"/>
    </source>
</evidence>
<organism evidence="1 2">
    <name type="scientific">Crotalaria pallida</name>
    <name type="common">Smooth rattlebox</name>
    <name type="synonym">Crotalaria striata</name>
    <dbReference type="NCBI Taxonomy" id="3830"/>
    <lineage>
        <taxon>Eukaryota</taxon>
        <taxon>Viridiplantae</taxon>
        <taxon>Streptophyta</taxon>
        <taxon>Embryophyta</taxon>
        <taxon>Tracheophyta</taxon>
        <taxon>Spermatophyta</taxon>
        <taxon>Magnoliopsida</taxon>
        <taxon>eudicotyledons</taxon>
        <taxon>Gunneridae</taxon>
        <taxon>Pentapetalae</taxon>
        <taxon>rosids</taxon>
        <taxon>fabids</taxon>
        <taxon>Fabales</taxon>
        <taxon>Fabaceae</taxon>
        <taxon>Papilionoideae</taxon>
        <taxon>50 kb inversion clade</taxon>
        <taxon>genistoids sensu lato</taxon>
        <taxon>core genistoids</taxon>
        <taxon>Crotalarieae</taxon>
        <taxon>Crotalaria</taxon>
    </lineage>
</organism>
<dbReference type="AlphaFoldDB" id="A0AAN9EMB8"/>
<keyword evidence="2" id="KW-1185">Reference proteome</keyword>
<dbReference type="Proteomes" id="UP001372338">
    <property type="component" value="Unassembled WGS sequence"/>
</dbReference>
<dbReference type="SUPFAM" id="SSF56219">
    <property type="entry name" value="DNase I-like"/>
    <property type="match status" value="1"/>
</dbReference>
<dbReference type="PANTHER" id="PTHR33710:SF71">
    <property type="entry name" value="ENDONUCLEASE_EXONUCLEASE_PHOSPHATASE DOMAIN-CONTAINING PROTEIN"/>
    <property type="match status" value="1"/>
</dbReference>
<reference evidence="1 2" key="1">
    <citation type="submission" date="2024-01" db="EMBL/GenBank/DDBJ databases">
        <title>The genomes of 5 underutilized Papilionoideae crops provide insights into root nodulation and disease resistanc.</title>
        <authorList>
            <person name="Yuan L."/>
        </authorList>
    </citation>
    <scope>NUCLEOTIDE SEQUENCE [LARGE SCALE GENOMIC DNA]</scope>
    <source>
        <strain evidence="1">ZHUSHIDOU_FW_LH</strain>
        <tissue evidence="1">Leaf</tissue>
    </source>
</reference>
<name>A0AAN9EMB8_CROPI</name>
<evidence type="ECO:0000313" key="2">
    <source>
        <dbReference type="Proteomes" id="UP001372338"/>
    </source>
</evidence>
<dbReference type="PANTHER" id="PTHR33710">
    <property type="entry name" value="BNAC02G09200D PROTEIN"/>
    <property type="match status" value="1"/>
</dbReference>
<sequence>MEERGANMEMRCILMQCQNWRTFLGHQLKQGTKAGDRIKCELHDMKFVGNFYTWDNKQYQTDRIWCKLDRNLVNADWISKWPHLETEFLTSNVSDHSPALIRRSDPITKTAGNFKFLNLCTQSAIFIEEVKKVWSIDIGGHAMYRVAAKLALMKKPSKAGGEKMLC</sequence>
<accession>A0AAN9EMB8</accession>
<dbReference type="InterPro" id="IPR036691">
    <property type="entry name" value="Endo/exonu/phosph_ase_sf"/>
</dbReference>
<protein>
    <submittedName>
        <fullName evidence="1">Uncharacterized protein</fullName>
    </submittedName>
</protein>
<dbReference type="EMBL" id="JAYWIO010000005">
    <property type="protein sequence ID" value="KAK7259866.1"/>
    <property type="molecule type" value="Genomic_DNA"/>
</dbReference>
<gene>
    <name evidence="1" type="ORF">RIF29_25481</name>
</gene>
<comment type="caution">
    <text evidence="1">The sequence shown here is derived from an EMBL/GenBank/DDBJ whole genome shotgun (WGS) entry which is preliminary data.</text>
</comment>